<dbReference type="FunFam" id="3.80.10.10:FF:000049">
    <property type="entry name" value="Dynein light chain 1"/>
    <property type="match status" value="1"/>
</dbReference>
<evidence type="ECO:0000256" key="5">
    <source>
        <dbReference type="ARBA" id="ARBA00022737"/>
    </source>
</evidence>
<name>A0A834FPS9_ORYME</name>
<dbReference type="PROSITE" id="PS51450">
    <property type="entry name" value="LRR"/>
    <property type="match status" value="3"/>
</dbReference>
<dbReference type="GO" id="GO:0045504">
    <property type="term" value="F:dynein heavy chain binding"/>
    <property type="evidence" value="ECO:0007669"/>
    <property type="project" value="TreeGrafter"/>
</dbReference>
<dbReference type="Proteomes" id="UP000646548">
    <property type="component" value="Unassembled WGS sequence"/>
</dbReference>
<dbReference type="SMART" id="SM00365">
    <property type="entry name" value="LRR_SD22"/>
    <property type="match status" value="4"/>
</dbReference>
<evidence type="ECO:0000313" key="12">
    <source>
        <dbReference type="EMBL" id="KAF6737792.1"/>
    </source>
</evidence>
<evidence type="ECO:0000256" key="11">
    <source>
        <dbReference type="ARBA" id="ARBA00049760"/>
    </source>
</evidence>
<comment type="subcellular location">
    <subcellularLocation>
        <location evidence="1">Cytoplasm</location>
        <location evidence="1">Cytoskeleton</location>
        <location evidence="1">Cilium axoneme</location>
    </subcellularLocation>
</comment>
<sequence length="206" mass="23259">MDARATTVKHALAKWEMDSKQKASEATEIKLFGQVPPIEKLDDSLSTLINCEKLSLSTNRIEKITNLSGLKNLKILSLGRNNIKTLVGLEPLQDTLEELWISYNLIEKLKGINYFKKLKVLYMSNNLVNDWDEFMRLADLPLLADLAFVGNPLQEKCAPQSKWIQEVSKRLPDLKKVDERGGVAFAGEIKTEPDSCKSQEELKAGR</sequence>
<evidence type="ECO:0000256" key="8">
    <source>
        <dbReference type="ARBA" id="ARBA00023212"/>
    </source>
</evidence>
<evidence type="ECO:0000256" key="6">
    <source>
        <dbReference type="ARBA" id="ARBA00023017"/>
    </source>
</evidence>
<dbReference type="GO" id="GO:0030286">
    <property type="term" value="C:dynein complex"/>
    <property type="evidence" value="ECO:0007669"/>
    <property type="project" value="UniProtKB-KW"/>
</dbReference>
<evidence type="ECO:0000313" key="13">
    <source>
        <dbReference type="Proteomes" id="UP000646548"/>
    </source>
</evidence>
<accession>A0A834FPS9</accession>
<dbReference type="InterPro" id="IPR001611">
    <property type="entry name" value="Leu-rich_rpt"/>
</dbReference>
<keyword evidence="6" id="KW-0243">Dynein</keyword>
<keyword evidence="7" id="KW-0505">Motor protein</keyword>
<organism evidence="12 13">
    <name type="scientific">Oryzias melastigma</name>
    <name type="common">Marine medaka</name>
    <dbReference type="NCBI Taxonomy" id="30732"/>
    <lineage>
        <taxon>Eukaryota</taxon>
        <taxon>Metazoa</taxon>
        <taxon>Chordata</taxon>
        <taxon>Craniata</taxon>
        <taxon>Vertebrata</taxon>
        <taxon>Euteleostomi</taxon>
        <taxon>Actinopterygii</taxon>
        <taxon>Neopterygii</taxon>
        <taxon>Teleostei</taxon>
        <taxon>Neoteleostei</taxon>
        <taxon>Acanthomorphata</taxon>
        <taxon>Ovalentaria</taxon>
        <taxon>Atherinomorphae</taxon>
        <taxon>Beloniformes</taxon>
        <taxon>Adrianichthyidae</taxon>
        <taxon>Oryziinae</taxon>
        <taxon>Oryzias</taxon>
    </lineage>
</organism>
<protein>
    <recommendedName>
        <fullName evidence="11">Dynein axonemal light chain 1</fullName>
    </recommendedName>
</protein>
<keyword evidence="2" id="KW-0963">Cytoplasm</keyword>
<dbReference type="Pfam" id="PF12799">
    <property type="entry name" value="LRR_4"/>
    <property type="match status" value="1"/>
</dbReference>
<evidence type="ECO:0000256" key="3">
    <source>
        <dbReference type="ARBA" id="ARBA00022614"/>
    </source>
</evidence>
<keyword evidence="9" id="KW-0966">Cell projection</keyword>
<dbReference type="GO" id="GO:0043014">
    <property type="term" value="F:alpha-tubulin binding"/>
    <property type="evidence" value="ECO:0007669"/>
    <property type="project" value="TreeGrafter"/>
</dbReference>
<dbReference type="AlphaFoldDB" id="A0A834FPS9"/>
<gene>
    <name evidence="12" type="ORF">FQA47_023524</name>
</gene>
<keyword evidence="4" id="KW-0493">Microtubule</keyword>
<dbReference type="GO" id="GO:0036158">
    <property type="term" value="P:outer dynein arm assembly"/>
    <property type="evidence" value="ECO:0007669"/>
    <property type="project" value="TreeGrafter"/>
</dbReference>
<keyword evidence="5" id="KW-0677">Repeat</keyword>
<dbReference type="GO" id="GO:0005930">
    <property type="term" value="C:axoneme"/>
    <property type="evidence" value="ECO:0007669"/>
    <property type="project" value="UniProtKB-SubCell"/>
</dbReference>
<reference evidence="12" key="1">
    <citation type="journal article" name="BMC Genomics">
        <title>Long-read sequencing and de novo genome assembly of marine medaka (Oryzias melastigma).</title>
        <authorList>
            <person name="Liang P."/>
            <person name="Saqib H.S.A."/>
            <person name="Ni X."/>
            <person name="Shen Y."/>
        </authorList>
    </citation>
    <scope>NUCLEOTIDE SEQUENCE</scope>
    <source>
        <strain evidence="12">Bigg-433</strain>
    </source>
</reference>
<keyword evidence="8" id="KW-0206">Cytoskeleton</keyword>
<dbReference type="EMBL" id="WKFB01000044">
    <property type="protein sequence ID" value="KAF6737792.1"/>
    <property type="molecule type" value="Genomic_DNA"/>
</dbReference>
<proteinExistence type="inferred from homology"/>
<dbReference type="PANTHER" id="PTHR15454">
    <property type="entry name" value="NISCHARIN RELATED"/>
    <property type="match status" value="1"/>
</dbReference>
<evidence type="ECO:0000256" key="1">
    <source>
        <dbReference type="ARBA" id="ARBA00004430"/>
    </source>
</evidence>
<keyword evidence="3" id="KW-0433">Leucine-rich repeat</keyword>
<dbReference type="Gene3D" id="3.80.10.10">
    <property type="entry name" value="Ribonuclease Inhibitor"/>
    <property type="match status" value="1"/>
</dbReference>
<evidence type="ECO:0000256" key="9">
    <source>
        <dbReference type="ARBA" id="ARBA00023273"/>
    </source>
</evidence>
<dbReference type="InterPro" id="IPR025875">
    <property type="entry name" value="Leu-rich_rpt_4"/>
</dbReference>
<comment type="similarity">
    <text evidence="10">Belongs to the dynein light chain LC1-type family.</text>
</comment>
<dbReference type="SUPFAM" id="SSF52058">
    <property type="entry name" value="L domain-like"/>
    <property type="match status" value="1"/>
</dbReference>
<dbReference type="GO" id="GO:0005874">
    <property type="term" value="C:microtubule"/>
    <property type="evidence" value="ECO:0007669"/>
    <property type="project" value="UniProtKB-KW"/>
</dbReference>
<evidence type="ECO:0000256" key="7">
    <source>
        <dbReference type="ARBA" id="ARBA00023175"/>
    </source>
</evidence>
<evidence type="ECO:0000256" key="10">
    <source>
        <dbReference type="ARBA" id="ARBA00049659"/>
    </source>
</evidence>
<evidence type="ECO:0000256" key="2">
    <source>
        <dbReference type="ARBA" id="ARBA00022490"/>
    </source>
</evidence>
<dbReference type="PANTHER" id="PTHR15454:SF73">
    <property type="entry name" value="DYNEIN AXONEMAL LIGHT CHAIN 1"/>
    <property type="match status" value="1"/>
</dbReference>
<dbReference type="InterPro" id="IPR032675">
    <property type="entry name" value="LRR_dom_sf"/>
</dbReference>
<evidence type="ECO:0000256" key="4">
    <source>
        <dbReference type="ARBA" id="ARBA00022701"/>
    </source>
</evidence>
<comment type="caution">
    <text evidence="12">The sequence shown here is derived from an EMBL/GenBank/DDBJ whole genome shotgun (WGS) entry which is preliminary data.</text>
</comment>